<accession>J7S565</accession>
<dbReference type="OMA" id="TIGWAPL"/>
<keyword evidence="2" id="KW-0472">Membrane</keyword>
<feature type="transmembrane region" description="Helical" evidence="2">
    <location>
        <begin position="87"/>
        <end position="108"/>
    </location>
</feature>
<sequence length="221" mass="25148">MSGFVRSTLENIGEGILQDKATEFAGTHFQPTRDPFYEKLPSGKRVRRRLPDNLFTKADRRAWKSLQNRAWLHDRSLCGCCCWTETIGWAPLLALLPLVGPVLMYAVHKRLINEADRKFRLDEELKLKMHANIGVDLTISLVPVLGALFAWLHAASTRNAALVYNFVSKRALQQQQQQQQQWRPPSRDDESVPMRGPPPSAPPAARVRSRAPPVHQRPYPL</sequence>
<feature type="compositionally biased region" description="Low complexity" evidence="1">
    <location>
        <begin position="203"/>
        <end position="214"/>
    </location>
</feature>
<dbReference type="KEGG" id="kng:KNAG_0C05960"/>
<evidence type="ECO:0000313" key="4">
    <source>
        <dbReference type="Proteomes" id="UP000006310"/>
    </source>
</evidence>
<dbReference type="GeneID" id="34525374"/>
<proteinExistence type="predicted"/>
<dbReference type="Proteomes" id="UP000006310">
    <property type="component" value="Chromosome 3"/>
</dbReference>
<feature type="region of interest" description="Disordered" evidence="1">
    <location>
        <begin position="175"/>
        <end position="221"/>
    </location>
</feature>
<dbReference type="HOGENOM" id="CLU_084558_1_0_1"/>
<dbReference type="EMBL" id="HE978316">
    <property type="protein sequence ID" value="CCK69694.1"/>
    <property type="molecule type" value="Genomic_DNA"/>
</dbReference>
<dbReference type="PANTHER" id="PTHR35519">
    <property type="entry name" value="MEMBRANE PROTEINS"/>
    <property type="match status" value="1"/>
</dbReference>
<gene>
    <name evidence="3" type="primary">KNAG0C05960</name>
    <name evidence="3" type="ordered locus">KNAG_0C05960</name>
</gene>
<evidence type="ECO:0000256" key="1">
    <source>
        <dbReference type="SAM" id="MobiDB-lite"/>
    </source>
</evidence>
<keyword evidence="2" id="KW-1133">Transmembrane helix</keyword>
<dbReference type="OrthoDB" id="2103474at2759"/>
<evidence type="ECO:0000313" key="3">
    <source>
        <dbReference type="EMBL" id="CCK69694.1"/>
    </source>
</evidence>
<reference evidence="3 4" key="1">
    <citation type="journal article" date="2011" name="Proc. Natl. Acad. Sci. U.S.A.">
        <title>Evolutionary erosion of yeast sex chromosomes by mating-type switching accidents.</title>
        <authorList>
            <person name="Gordon J.L."/>
            <person name="Armisen D."/>
            <person name="Proux-Wera E."/>
            <person name="Oheigeartaigh S.S."/>
            <person name="Byrne K.P."/>
            <person name="Wolfe K.H."/>
        </authorList>
    </citation>
    <scope>NUCLEOTIDE SEQUENCE [LARGE SCALE GENOMIC DNA]</scope>
    <source>
        <strain evidence="4">ATCC MYA-139 / BCRC 22969 / CBS 8797 / CCRC 22969 / KCTC 17520 / NBRC 10181 / NCYC 3082</strain>
    </source>
</reference>
<dbReference type="eggNOG" id="ENOG502RXX6">
    <property type="taxonomic scope" value="Eukaryota"/>
</dbReference>
<keyword evidence="4" id="KW-1185">Reference proteome</keyword>
<protein>
    <submittedName>
        <fullName evidence="3">Uncharacterized protein</fullName>
    </submittedName>
</protein>
<reference evidence="4" key="2">
    <citation type="submission" date="2012-08" db="EMBL/GenBank/DDBJ databases">
        <title>Genome sequence of Kazachstania naganishii.</title>
        <authorList>
            <person name="Gordon J.L."/>
            <person name="Armisen D."/>
            <person name="Proux-Wera E."/>
            <person name="OhEigeartaigh S.S."/>
            <person name="Byrne K.P."/>
            <person name="Wolfe K.H."/>
        </authorList>
    </citation>
    <scope>NUCLEOTIDE SEQUENCE [LARGE SCALE GENOMIC DNA]</scope>
    <source>
        <strain evidence="4">ATCC MYA-139 / BCRC 22969 / CBS 8797 / CCRC 22969 / KCTC 17520 / NBRC 10181 / NCYC 3082</strain>
    </source>
</reference>
<dbReference type="InterPro" id="IPR025187">
    <property type="entry name" value="DUF4112"/>
</dbReference>
<dbReference type="AlphaFoldDB" id="J7S565"/>
<feature type="transmembrane region" description="Helical" evidence="2">
    <location>
        <begin position="129"/>
        <end position="152"/>
    </location>
</feature>
<organism evidence="3 4">
    <name type="scientific">Huiozyma naganishii (strain ATCC MYA-139 / BCRC 22969 / CBS 8797 / KCTC 17520 / NBRC 10181 / NCYC 3082 / Yp74L-3)</name>
    <name type="common">Yeast</name>
    <name type="synonym">Kazachstania naganishii</name>
    <dbReference type="NCBI Taxonomy" id="1071383"/>
    <lineage>
        <taxon>Eukaryota</taxon>
        <taxon>Fungi</taxon>
        <taxon>Dikarya</taxon>
        <taxon>Ascomycota</taxon>
        <taxon>Saccharomycotina</taxon>
        <taxon>Saccharomycetes</taxon>
        <taxon>Saccharomycetales</taxon>
        <taxon>Saccharomycetaceae</taxon>
        <taxon>Huiozyma</taxon>
    </lineage>
</organism>
<dbReference type="RefSeq" id="XP_022463940.1">
    <property type="nucleotide sequence ID" value="XM_022607333.1"/>
</dbReference>
<keyword evidence="2" id="KW-0812">Transmembrane</keyword>
<dbReference type="Pfam" id="PF13430">
    <property type="entry name" value="DUF4112"/>
    <property type="match status" value="1"/>
</dbReference>
<name>J7S565_HUIN7</name>
<dbReference type="PANTHER" id="PTHR35519:SF1">
    <property type="entry name" value="YALI0C06193P"/>
    <property type="match status" value="1"/>
</dbReference>
<evidence type="ECO:0000256" key="2">
    <source>
        <dbReference type="SAM" id="Phobius"/>
    </source>
</evidence>